<dbReference type="Pfam" id="PF00249">
    <property type="entry name" value="Myb_DNA-binding"/>
    <property type="match status" value="2"/>
</dbReference>
<dbReference type="SMART" id="SM00717">
    <property type="entry name" value="SANT"/>
    <property type="match status" value="2"/>
</dbReference>
<dbReference type="PANTHER" id="PTHR47994:SF5">
    <property type="entry name" value="F14D16.11-RELATED"/>
    <property type="match status" value="1"/>
</dbReference>
<name>U5DCZ6_AMBTC</name>
<dbReference type="STRING" id="13333.U5DCZ6"/>
<dbReference type="EMBL" id="KI392059">
    <property type="protein sequence ID" value="ERN20414.1"/>
    <property type="molecule type" value="Genomic_DNA"/>
</dbReference>
<dbReference type="PROSITE" id="PS50090">
    <property type="entry name" value="MYB_LIKE"/>
    <property type="match status" value="2"/>
</dbReference>
<dbReference type="CDD" id="cd00167">
    <property type="entry name" value="SANT"/>
    <property type="match status" value="2"/>
</dbReference>
<proteinExistence type="predicted"/>
<dbReference type="PROSITE" id="PS51294">
    <property type="entry name" value="HTH_MYB"/>
    <property type="match status" value="2"/>
</dbReference>
<dbReference type="OrthoDB" id="2143914at2759"/>
<keyword evidence="4" id="KW-0238">DNA-binding</keyword>
<dbReference type="GO" id="GO:0005634">
    <property type="term" value="C:nucleus"/>
    <property type="evidence" value="ECO:0000318"/>
    <property type="project" value="GO_Central"/>
</dbReference>
<feature type="region of interest" description="Disordered" evidence="7">
    <location>
        <begin position="1"/>
        <end position="26"/>
    </location>
</feature>
<organism evidence="10 11">
    <name type="scientific">Amborella trichopoda</name>
    <dbReference type="NCBI Taxonomy" id="13333"/>
    <lineage>
        <taxon>Eukaryota</taxon>
        <taxon>Viridiplantae</taxon>
        <taxon>Streptophyta</taxon>
        <taxon>Embryophyta</taxon>
        <taxon>Tracheophyta</taxon>
        <taxon>Spermatophyta</taxon>
        <taxon>Magnoliopsida</taxon>
        <taxon>Amborellales</taxon>
        <taxon>Amborellaceae</taxon>
        <taxon>Amborella</taxon>
    </lineage>
</organism>
<comment type="subcellular location">
    <subcellularLocation>
        <location evidence="1">Nucleus</location>
    </subcellularLocation>
</comment>
<dbReference type="AlphaFoldDB" id="U5DCZ6"/>
<keyword evidence="6" id="KW-0539">Nucleus</keyword>
<dbReference type="Gene3D" id="1.10.10.60">
    <property type="entry name" value="Homeodomain-like"/>
    <property type="match status" value="2"/>
</dbReference>
<evidence type="ECO:0000256" key="4">
    <source>
        <dbReference type="ARBA" id="ARBA00023125"/>
    </source>
</evidence>
<evidence type="ECO:0000256" key="1">
    <source>
        <dbReference type="ARBA" id="ARBA00004123"/>
    </source>
</evidence>
<evidence type="ECO:0000259" key="9">
    <source>
        <dbReference type="PROSITE" id="PS51294"/>
    </source>
</evidence>
<accession>U5DCZ6</accession>
<feature type="region of interest" description="Disordered" evidence="7">
    <location>
        <begin position="141"/>
        <end position="226"/>
    </location>
</feature>
<evidence type="ECO:0000313" key="11">
    <source>
        <dbReference type="Proteomes" id="UP000017836"/>
    </source>
</evidence>
<protein>
    <submittedName>
        <fullName evidence="10">Uncharacterized protein</fullName>
    </submittedName>
</protein>
<feature type="domain" description="Myb-like" evidence="8">
    <location>
        <begin position="83"/>
        <end position="133"/>
    </location>
</feature>
<dbReference type="KEGG" id="atr:18448829"/>
<evidence type="ECO:0000313" key="10">
    <source>
        <dbReference type="EMBL" id="ERN20414.1"/>
    </source>
</evidence>
<evidence type="ECO:0000256" key="5">
    <source>
        <dbReference type="ARBA" id="ARBA00023163"/>
    </source>
</evidence>
<dbReference type="eggNOG" id="KOG0048">
    <property type="taxonomic scope" value="Eukaryota"/>
</dbReference>
<dbReference type="PANTHER" id="PTHR47994">
    <property type="entry name" value="F14D16.11-RELATED"/>
    <property type="match status" value="1"/>
</dbReference>
<feature type="compositionally biased region" description="Low complexity" evidence="7">
    <location>
        <begin position="1"/>
        <end position="16"/>
    </location>
</feature>
<dbReference type="FunFam" id="1.10.10.60:FF:000121">
    <property type="entry name" value="Myb transcription factor"/>
    <property type="match status" value="1"/>
</dbReference>
<keyword evidence="3" id="KW-0805">Transcription regulation</keyword>
<evidence type="ECO:0000256" key="3">
    <source>
        <dbReference type="ARBA" id="ARBA00023015"/>
    </source>
</evidence>
<dbReference type="SUPFAM" id="SSF46689">
    <property type="entry name" value="Homeodomain-like"/>
    <property type="match status" value="1"/>
</dbReference>
<dbReference type="GO" id="GO:0030154">
    <property type="term" value="P:cell differentiation"/>
    <property type="evidence" value="ECO:0000318"/>
    <property type="project" value="GO_Central"/>
</dbReference>
<dbReference type="GO" id="GO:0006355">
    <property type="term" value="P:regulation of DNA-templated transcription"/>
    <property type="evidence" value="ECO:0000318"/>
    <property type="project" value="GO_Central"/>
</dbReference>
<evidence type="ECO:0000256" key="6">
    <source>
        <dbReference type="ARBA" id="ARBA00023242"/>
    </source>
</evidence>
<reference evidence="11" key="1">
    <citation type="journal article" date="2013" name="Science">
        <title>The Amborella genome and the evolution of flowering plants.</title>
        <authorList>
            <consortium name="Amborella Genome Project"/>
        </authorList>
    </citation>
    <scope>NUCLEOTIDE SEQUENCE [LARGE SCALE GENOMIC DNA]</scope>
</reference>
<keyword evidence="2" id="KW-0677">Repeat</keyword>
<feature type="compositionally biased region" description="Low complexity" evidence="7">
    <location>
        <begin position="205"/>
        <end position="224"/>
    </location>
</feature>
<dbReference type="InterPro" id="IPR001005">
    <property type="entry name" value="SANT/Myb"/>
</dbReference>
<dbReference type="Gramene" id="ERN20414">
    <property type="protein sequence ID" value="ERN20414"/>
    <property type="gene ID" value="AMTR_s00068p00097220"/>
</dbReference>
<feature type="domain" description="HTH myb-type" evidence="9">
    <location>
        <begin position="83"/>
        <end position="137"/>
    </location>
</feature>
<sequence length="327" mass="36187">MRPSSSVAAATASGRSGSRGNGGVTPCCSKVGMKRGPWTPEEDEVLVAYIAREGEGRWRTLPKRAGLLRCGKSCRLRWMNYLRPCVKRGHIAPDEEDLILRLHRLLGNRWSLIAGRIPGRTDNEIKNFWNTHLSKKLISQGIDPRTHKPLLPSSPPGPLQNPNNNMKNVIPPVVRSPQISQNPKPPHASTHFSAPLSPYPPENPNPDGNCEGFLEESGSGSEVGFQYSYDDEFDHEVTTMATENVFEMGNPNSDGSGDNEYNSEDTFSSFLDSLISGDDDFLLQEQQQLMVAPEMTMNASEPQCSYWDRTLLPTPLISDHEGPSTDK</sequence>
<dbReference type="InterPro" id="IPR009057">
    <property type="entry name" value="Homeodomain-like_sf"/>
</dbReference>
<gene>
    <name evidence="10" type="ORF">AMTR_s00068p00097220</name>
</gene>
<feature type="domain" description="HTH myb-type" evidence="9">
    <location>
        <begin position="30"/>
        <end position="82"/>
    </location>
</feature>
<dbReference type="InterPro" id="IPR015495">
    <property type="entry name" value="Myb_TF_plants"/>
</dbReference>
<keyword evidence="5" id="KW-0804">Transcription</keyword>
<evidence type="ECO:0000259" key="8">
    <source>
        <dbReference type="PROSITE" id="PS50090"/>
    </source>
</evidence>
<keyword evidence="11" id="KW-1185">Reference proteome</keyword>
<evidence type="ECO:0000256" key="7">
    <source>
        <dbReference type="SAM" id="MobiDB-lite"/>
    </source>
</evidence>
<dbReference type="HOGENOM" id="CLU_028567_21_2_1"/>
<dbReference type="InterPro" id="IPR017930">
    <property type="entry name" value="Myb_dom"/>
</dbReference>
<dbReference type="FunFam" id="1.10.10.60:FF:000254">
    <property type="entry name" value="transcription repressor MYB5-like"/>
    <property type="match status" value="1"/>
</dbReference>
<feature type="domain" description="Myb-like" evidence="8">
    <location>
        <begin position="30"/>
        <end position="82"/>
    </location>
</feature>
<dbReference type="Proteomes" id="UP000017836">
    <property type="component" value="Unassembled WGS sequence"/>
</dbReference>
<evidence type="ECO:0000256" key="2">
    <source>
        <dbReference type="ARBA" id="ARBA00022737"/>
    </source>
</evidence>
<dbReference type="GO" id="GO:0000976">
    <property type="term" value="F:transcription cis-regulatory region binding"/>
    <property type="evidence" value="ECO:0000318"/>
    <property type="project" value="GO_Central"/>
</dbReference>